<feature type="region of interest" description="Disordered" evidence="1">
    <location>
        <begin position="92"/>
        <end position="121"/>
    </location>
</feature>
<dbReference type="GO" id="GO:0003697">
    <property type="term" value="F:single-stranded DNA binding"/>
    <property type="evidence" value="ECO:0007669"/>
    <property type="project" value="InterPro"/>
</dbReference>
<dbReference type="GO" id="GO:0006260">
    <property type="term" value="P:DNA replication"/>
    <property type="evidence" value="ECO:0007669"/>
    <property type="project" value="InterPro"/>
</dbReference>
<evidence type="ECO:0000259" key="2">
    <source>
        <dbReference type="PROSITE" id="PS51199"/>
    </source>
</evidence>
<evidence type="ECO:0000256" key="1">
    <source>
        <dbReference type="SAM" id="MobiDB-lite"/>
    </source>
</evidence>
<proteinExistence type="predicted"/>
<dbReference type="RefSeq" id="XP_013890941.1">
    <property type="nucleotide sequence ID" value="XM_014035487.1"/>
</dbReference>
<keyword evidence="4" id="KW-1185">Reference proteome</keyword>
<accession>A0A0D2LPJ2</accession>
<dbReference type="Gene3D" id="3.40.1360.10">
    <property type="match status" value="1"/>
</dbReference>
<dbReference type="Gene3D" id="3.40.50.300">
    <property type="entry name" value="P-loop containing nucleotide triphosphate hydrolases"/>
    <property type="match status" value="1"/>
</dbReference>
<dbReference type="STRING" id="145388.A0A0D2LPJ2"/>
<dbReference type="InterPro" id="IPR006171">
    <property type="entry name" value="TOPRIM_dom"/>
</dbReference>
<evidence type="ECO:0000313" key="3">
    <source>
        <dbReference type="EMBL" id="KIY91921.1"/>
    </source>
</evidence>
<dbReference type="GeneID" id="25733763"/>
<dbReference type="CDD" id="cd01029">
    <property type="entry name" value="TOPRIM_primases"/>
    <property type="match status" value="1"/>
</dbReference>
<protein>
    <recommendedName>
        <fullName evidence="2">SF4 helicase domain-containing protein</fullName>
    </recommendedName>
</protein>
<feature type="region of interest" description="Disordered" evidence="1">
    <location>
        <begin position="15"/>
        <end position="34"/>
    </location>
</feature>
<dbReference type="PANTHER" id="PTHR12873">
    <property type="entry name" value="T7-LIKE MITOCHONDRIAL DNA HELICASE"/>
    <property type="match status" value="1"/>
</dbReference>
<reference evidence="3 4" key="1">
    <citation type="journal article" date="2013" name="BMC Genomics">
        <title>Reconstruction of the lipid metabolism for the microalga Monoraphidium neglectum from its genome sequence reveals characteristics suitable for biofuel production.</title>
        <authorList>
            <person name="Bogen C."/>
            <person name="Al-Dilaimi A."/>
            <person name="Albersmeier A."/>
            <person name="Wichmann J."/>
            <person name="Grundmann M."/>
            <person name="Rupp O."/>
            <person name="Lauersen K.J."/>
            <person name="Blifernez-Klassen O."/>
            <person name="Kalinowski J."/>
            <person name="Goesmann A."/>
            <person name="Mussgnug J.H."/>
            <person name="Kruse O."/>
        </authorList>
    </citation>
    <scope>NUCLEOTIDE SEQUENCE [LARGE SCALE GENOMIC DNA]</scope>
    <source>
        <strain evidence="3 4">SAG 48.87</strain>
    </source>
</reference>
<dbReference type="AlphaFoldDB" id="A0A0D2LPJ2"/>
<dbReference type="SUPFAM" id="SSF52540">
    <property type="entry name" value="P-loop containing nucleoside triphosphate hydrolases"/>
    <property type="match status" value="1"/>
</dbReference>
<dbReference type="InterPro" id="IPR034154">
    <property type="entry name" value="TOPRIM_DnaG/twinkle"/>
</dbReference>
<dbReference type="InterPro" id="IPR007694">
    <property type="entry name" value="DNA_helicase_DnaB-like_C"/>
</dbReference>
<gene>
    <name evidence="3" type="ORF">MNEG_16042</name>
</gene>
<dbReference type="KEGG" id="mng:MNEG_16042"/>
<dbReference type="Proteomes" id="UP000054498">
    <property type="component" value="Unassembled WGS sequence"/>
</dbReference>
<dbReference type="InterPro" id="IPR027032">
    <property type="entry name" value="Twinkle-like"/>
</dbReference>
<name>A0A0D2LPJ2_9CHLO</name>
<organism evidence="3 4">
    <name type="scientific">Monoraphidium neglectum</name>
    <dbReference type="NCBI Taxonomy" id="145388"/>
    <lineage>
        <taxon>Eukaryota</taxon>
        <taxon>Viridiplantae</taxon>
        <taxon>Chlorophyta</taxon>
        <taxon>core chlorophytes</taxon>
        <taxon>Chlorophyceae</taxon>
        <taxon>CS clade</taxon>
        <taxon>Sphaeropleales</taxon>
        <taxon>Selenastraceae</taxon>
        <taxon>Monoraphidium</taxon>
    </lineage>
</organism>
<dbReference type="Pfam" id="PF13662">
    <property type="entry name" value="Toprim_4"/>
    <property type="match status" value="1"/>
</dbReference>
<dbReference type="GO" id="GO:0043139">
    <property type="term" value="F:5'-3' DNA helicase activity"/>
    <property type="evidence" value="ECO:0007669"/>
    <property type="project" value="InterPro"/>
</dbReference>
<dbReference type="PANTHER" id="PTHR12873:SF0">
    <property type="entry name" value="TWINKLE MTDNA HELICASE"/>
    <property type="match status" value="1"/>
</dbReference>
<dbReference type="PROSITE" id="PS51199">
    <property type="entry name" value="SF4_HELICASE"/>
    <property type="match status" value="1"/>
</dbReference>
<feature type="domain" description="SF4 helicase" evidence="2">
    <location>
        <begin position="206"/>
        <end position="411"/>
    </location>
</feature>
<dbReference type="InterPro" id="IPR027417">
    <property type="entry name" value="P-loop_NTPase"/>
</dbReference>
<dbReference type="OrthoDB" id="1898560at2759"/>
<sequence>MDKLALNEAGFQNVLSVPDGAPAKPQDGPLPDPRSDAKFGYLRECEGLLALARRVILAADNDAPGFALTHELARRLGRDRCLVVQWPSDEGGSLAGRGAGGAEAPQPQPPQQQAAPWDVLGGGGGDGLFASNGNGASGGAGAAAAAAAAPPSPWFRKDANEVLLKDGPAALREYVAAAQPLPVPGLQRFASFWEELLDLYAAQAGGDGREAAASTGWGGVDGCYKVPPGELTLVTGVPNSGKSEWLDALAVNLAAQQGWRIALCSLENEPVGHLIKLLEKRVGKPFYDGAGGRVRMSWEEAVAGALWVDEMFHRIVPPPGEQLPTIDFVLERARILVLRFGIRGLIIDPYNELDHRRPSHVTETEFVSQMLARVKRFAQAFDVHVWLVAHPRQLQDWRGEAPNLYDVSGRILRRWIRASM</sequence>
<evidence type="ECO:0000313" key="4">
    <source>
        <dbReference type="Proteomes" id="UP000054498"/>
    </source>
</evidence>
<dbReference type="EMBL" id="KK106133">
    <property type="protein sequence ID" value="KIY91921.1"/>
    <property type="molecule type" value="Genomic_DNA"/>
</dbReference>
<dbReference type="GO" id="GO:0005524">
    <property type="term" value="F:ATP binding"/>
    <property type="evidence" value="ECO:0007669"/>
    <property type="project" value="InterPro"/>
</dbReference>